<comment type="caution">
    <text evidence="1">The sequence shown here is derived from an EMBL/GenBank/DDBJ whole genome shotgun (WGS) entry which is preliminary data.</text>
</comment>
<name>A0ABR3YSY5_9PEZI</name>
<accession>A0ABR3YSY5</accession>
<sequence>METDSEADWQQQNFAQQLGVDMFDSVPGQAQKATIQYQHVEALTHRALLALHHDSFCQSLSSLSKDGHDKAPLGTSAQHAMSQAAVVESSLALLNTHKTWAAAVTNLADCCPSTCTNMTTSATATATVASADSPYLSILHLPGGGGSMLGLIKPTAAEMIMQPQLHQQLQLPISHSGRSSPTVFGCGSDVPSINSGMPITAVTTPTPTMQNTGWLLHLCHDDFGAALLYMVLILRSVHCQGQGHLLGCPRDEAVAVTAVRHSYQVMRDHSYRSMAHFNEFLGVAILFACFRGLRSGNMLSQVVDATNDVEQVVVTGRRYLLWAADSFTTPDEAAALMGFNGPLMAYGGL</sequence>
<evidence type="ECO:0000313" key="2">
    <source>
        <dbReference type="Proteomes" id="UP001583186"/>
    </source>
</evidence>
<dbReference type="Proteomes" id="UP001583186">
    <property type="component" value="Unassembled WGS sequence"/>
</dbReference>
<protein>
    <submittedName>
        <fullName evidence="1">Uncharacterized protein</fullName>
    </submittedName>
</protein>
<keyword evidence="2" id="KW-1185">Reference proteome</keyword>
<gene>
    <name evidence="1" type="ORF">Sste5346_007965</name>
</gene>
<evidence type="ECO:0000313" key="1">
    <source>
        <dbReference type="EMBL" id="KAL1890968.1"/>
    </source>
</evidence>
<dbReference type="EMBL" id="JAWCUI010000057">
    <property type="protein sequence ID" value="KAL1890968.1"/>
    <property type="molecule type" value="Genomic_DNA"/>
</dbReference>
<proteinExistence type="predicted"/>
<reference evidence="1 2" key="1">
    <citation type="journal article" date="2024" name="IMA Fungus">
        <title>IMA Genome - F19 : A genome assembly and annotation guide to empower mycologists, including annotated draft genome sequences of Ceratocystis pirilliformis, Diaporthe australafricana, Fusarium ophioides, Paecilomyces lecythidis, and Sporothrix stenoceras.</title>
        <authorList>
            <person name="Aylward J."/>
            <person name="Wilson A.M."/>
            <person name="Visagie C.M."/>
            <person name="Spraker J."/>
            <person name="Barnes I."/>
            <person name="Buitendag C."/>
            <person name="Ceriani C."/>
            <person name="Del Mar Angel L."/>
            <person name="du Plessis D."/>
            <person name="Fuchs T."/>
            <person name="Gasser K."/>
            <person name="Kramer D."/>
            <person name="Li W."/>
            <person name="Munsamy K."/>
            <person name="Piso A."/>
            <person name="Price J.L."/>
            <person name="Sonnekus B."/>
            <person name="Thomas C."/>
            <person name="van der Nest A."/>
            <person name="van Dijk A."/>
            <person name="van Heerden A."/>
            <person name="van Vuuren N."/>
            <person name="Yilmaz N."/>
            <person name="Duong T.A."/>
            <person name="van der Merwe N.A."/>
            <person name="Wingfield M.J."/>
            <person name="Wingfield B.D."/>
        </authorList>
    </citation>
    <scope>NUCLEOTIDE SEQUENCE [LARGE SCALE GENOMIC DNA]</scope>
    <source>
        <strain evidence="1 2">CMW 5346</strain>
    </source>
</reference>
<organism evidence="1 2">
    <name type="scientific">Sporothrix stenoceras</name>
    <dbReference type="NCBI Taxonomy" id="5173"/>
    <lineage>
        <taxon>Eukaryota</taxon>
        <taxon>Fungi</taxon>
        <taxon>Dikarya</taxon>
        <taxon>Ascomycota</taxon>
        <taxon>Pezizomycotina</taxon>
        <taxon>Sordariomycetes</taxon>
        <taxon>Sordariomycetidae</taxon>
        <taxon>Ophiostomatales</taxon>
        <taxon>Ophiostomataceae</taxon>
        <taxon>Sporothrix</taxon>
    </lineage>
</organism>